<evidence type="ECO:0000313" key="1">
    <source>
        <dbReference type="EMBL" id="ALP42384.1"/>
    </source>
</evidence>
<sequence length="61" mass="6822">MPKVLPSQSNAPPAIATMGSDHFRFIPVVPYEEKRRERGSYSLIESDTIAFDPVITGLIFK</sequence>
<protein>
    <submittedName>
        <fullName evidence="1">Uncharacterized protein</fullName>
    </submittedName>
</protein>
<gene>
    <name evidence="1" type="ORF">WL1483_2965</name>
</gene>
<dbReference type="KEGG" id="asr:WL1483_2965"/>
<dbReference type="EMBL" id="CP013067">
    <property type="protein sequence ID" value="ALP42384.1"/>
    <property type="molecule type" value="Genomic_DNA"/>
</dbReference>
<reference evidence="2" key="1">
    <citation type="submission" date="2015-10" db="EMBL/GenBank/DDBJ databases">
        <title>Complete Genome Sequence of Aeromonas schubertii strain WL1483.</title>
        <authorList>
            <person name="Liu L."/>
        </authorList>
    </citation>
    <scope>NUCLEOTIDE SEQUENCE [LARGE SCALE GENOMIC DNA]</scope>
    <source>
        <strain evidence="2">WL1483</strain>
    </source>
</reference>
<proteinExistence type="predicted"/>
<evidence type="ECO:0000313" key="2">
    <source>
        <dbReference type="Proteomes" id="UP000058114"/>
    </source>
</evidence>
<reference evidence="1 2" key="2">
    <citation type="journal article" date="2016" name="Genome Announc.">
        <title>Complete Genome Sequence of the Highly Virulent Aeromonas schubertii Strain WL1483, Isolated from Diseased Snakehead Fish (Channa argus) in China.</title>
        <authorList>
            <person name="Liu L."/>
            <person name="Li N."/>
            <person name="Zhang D."/>
            <person name="Fu X."/>
            <person name="Shi C."/>
            <person name="Lin Q."/>
            <person name="Hao G."/>
        </authorList>
    </citation>
    <scope>NUCLEOTIDE SEQUENCE [LARGE SCALE GENOMIC DNA]</scope>
    <source>
        <strain evidence="1 2">WL1483</strain>
    </source>
</reference>
<accession>A0A0S2SL39</accession>
<organism evidence="1 2">
    <name type="scientific">Aeromonas schubertii</name>
    <dbReference type="NCBI Taxonomy" id="652"/>
    <lineage>
        <taxon>Bacteria</taxon>
        <taxon>Pseudomonadati</taxon>
        <taxon>Pseudomonadota</taxon>
        <taxon>Gammaproteobacteria</taxon>
        <taxon>Aeromonadales</taxon>
        <taxon>Aeromonadaceae</taxon>
        <taxon>Aeromonas</taxon>
    </lineage>
</organism>
<dbReference type="Proteomes" id="UP000058114">
    <property type="component" value="Chromosome"/>
</dbReference>
<name>A0A0S2SL39_9GAMM</name>
<dbReference type="AlphaFoldDB" id="A0A0S2SL39"/>